<protein>
    <submittedName>
        <fullName evidence="1">Uncharacterized protein</fullName>
    </submittedName>
</protein>
<dbReference type="AlphaFoldDB" id="A0A1L7X0F1"/>
<name>A0A1L7X0F1_9HELO</name>
<dbReference type="Proteomes" id="UP000184330">
    <property type="component" value="Unassembled WGS sequence"/>
</dbReference>
<accession>A0A1L7X0F1</accession>
<evidence type="ECO:0000313" key="2">
    <source>
        <dbReference type="Proteomes" id="UP000184330"/>
    </source>
</evidence>
<dbReference type="OrthoDB" id="5304511at2759"/>
<evidence type="ECO:0000313" key="1">
    <source>
        <dbReference type="EMBL" id="CZR58497.1"/>
    </source>
</evidence>
<proteinExistence type="predicted"/>
<gene>
    <name evidence="1" type="ORF">PAC_08389</name>
</gene>
<keyword evidence="2" id="KW-1185">Reference proteome</keyword>
<dbReference type="STRING" id="576137.A0A1L7X0F1"/>
<organism evidence="1 2">
    <name type="scientific">Phialocephala subalpina</name>
    <dbReference type="NCBI Taxonomy" id="576137"/>
    <lineage>
        <taxon>Eukaryota</taxon>
        <taxon>Fungi</taxon>
        <taxon>Dikarya</taxon>
        <taxon>Ascomycota</taxon>
        <taxon>Pezizomycotina</taxon>
        <taxon>Leotiomycetes</taxon>
        <taxon>Helotiales</taxon>
        <taxon>Mollisiaceae</taxon>
        <taxon>Phialocephala</taxon>
        <taxon>Phialocephala fortinii species complex</taxon>
    </lineage>
</organism>
<sequence>MSIEDRPSTSRLENLPKELQSLILQNLPDCTTLRALIRSSTTYHTSYLGQRQFILSQVLLNELGPECLFLACALEQCSIISDLHTSGAEFLTRMFNGFFIHYYDQLETAKDGDWLEGKDLDTVISITRLHWLIVSVASIYLTQLAKNPLTKAISRNQGPPSRHEIQRVVRALYHFEIYCSLFTSRTLYSPAENFEDHVSLSGPQYGTSLRYLPNIDVADAEGVACLREHLNNYYTKLMWSSDGCGKELRRLQETPPVWMRELEQTSASNHSSWAGEYGDEKIEYWISLGLRFFLRLARAPTPEAQAEILYHEPWRRKYFLSKALNGECPSLNRICGAHNRHTHDTTSERGSRISAWWRTSDRGLVGYERKERQLWGYVFWDQKRLDSWMEEKASS</sequence>
<reference evidence="1 2" key="1">
    <citation type="submission" date="2016-03" db="EMBL/GenBank/DDBJ databases">
        <authorList>
            <person name="Ploux O."/>
        </authorList>
    </citation>
    <scope>NUCLEOTIDE SEQUENCE [LARGE SCALE GENOMIC DNA]</scope>
    <source>
        <strain evidence="1 2">UAMH 11012</strain>
    </source>
</reference>
<dbReference type="EMBL" id="FJOG01000012">
    <property type="protein sequence ID" value="CZR58497.1"/>
    <property type="molecule type" value="Genomic_DNA"/>
</dbReference>